<keyword evidence="1" id="KW-0472">Membrane</keyword>
<reference evidence="2" key="1">
    <citation type="submission" date="2018-02" db="EMBL/GenBank/DDBJ databases">
        <title>Rhizophora mucronata_Transcriptome.</title>
        <authorList>
            <person name="Meera S.P."/>
            <person name="Sreeshan A."/>
            <person name="Augustine A."/>
        </authorList>
    </citation>
    <scope>NUCLEOTIDE SEQUENCE</scope>
    <source>
        <tissue evidence="2">Leaf</tissue>
    </source>
</reference>
<dbReference type="EMBL" id="GGEC01061535">
    <property type="protein sequence ID" value="MBX42019.1"/>
    <property type="molecule type" value="Transcribed_RNA"/>
</dbReference>
<dbReference type="AlphaFoldDB" id="A0A2P2NHS0"/>
<name>A0A2P2NHS0_RHIMU</name>
<proteinExistence type="predicted"/>
<organism evidence="2">
    <name type="scientific">Rhizophora mucronata</name>
    <name type="common">Asiatic mangrove</name>
    <dbReference type="NCBI Taxonomy" id="61149"/>
    <lineage>
        <taxon>Eukaryota</taxon>
        <taxon>Viridiplantae</taxon>
        <taxon>Streptophyta</taxon>
        <taxon>Embryophyta</taxon>
        <taxon>Tracheophyta</taxon>
        <taxon>Spermatophyta</taxon>
        <taxon>Magnoliopsida</taxon>
        <taxon>eudicotyledons</taxon>
        <taxon>Gunneridae</taxon>
        <taxon>Pentapetalae</taxon>
        <taxon>rosids</taxon>
        <taxon>fabids</taxon>
        <taxon>Malpighiales</taxon>
        <taxon>Rhizophoraceae</taxon>
        <taxon>Rhizophora</taxon>
    </lineage>
</organism>
<evidence type="ECO:0000256" key="1">
    <source>
        <dbReference type="SAM" id="Phobius"/>
    </source>
</evidence>
<keyword evidence="1" id="KW-1133">Transmembrane helix</keyword>
<keyword evidence="1" id="KW-0812">Transmembrane</keyword>
<feature type="transmembrane region" description="Helical" evidence="1">
    <location>
        <begin position="31"/>
        <end position="48"/>
    </location>
</feature>
<sequence length="49" mass="5670">MERLSGVVLDQIGYSIVRGSWLMFSPNGFPFISWTRFVLIINLILLQLQ</sequence>
<protein>
    <submittedName>
        <fullName evidence="2">Uncharacterized protein</fullName>
    </submittedName>
</protein>
<evidence type="ECO:0000313" key="2">
    <source>
        <dbReference type="EMBL" id="MBX42019.1"/>
    </source>
</evidence>
<accession>A0A2P2NHS0</accession>